<accession>F8JW32</accession>
<dbReference type="Gene3D" id="1.10.1740.10">
    <property type="match status" value="1"/>
</dbReference>
<evidence type="ECO:0000256" key="1">
    <source>
        <dbReference type="SAM" id="MobiDB-lite"/>
    </source>
</evidence>
<dbReference type="Pfam" id="PF04542">
    <property type="entry name" value="Sigma70_r2"/>
    <property type="match status" value="1"/>
</dbReference>
<dbReference type="KEGG" id="sct:SCAT_0831"/>
<sequence>MREAVRERQFREFAEARQAQLRRSAYLLCGDWHQAQDLTQTALMKLYAAWGRVSRDGNVDAYAHTILTRTFIDQRRKGGLAGGAGGRATRSARYRVGHPGVATDDARGPAEAAAPLPGRARTAVLGEPDGRADRAGAPGDPGHGQEPERPRARPAARDRRTPGGRTDREVRPGMDERHDPDEAAVHAAFEEILRARPEPALPGVVDAAVVGGRRIRRRRAALSAAGALAVVATAVTVAVGLSAPDGRRAPQPLAPIGSVTPHPTVSTPRETGTPEARRSAADAVPSRPGPDPRGTGGPARAADRTPRVR</sequence>
<dbReference type="eggNOG" id="COG1595">
    <property type="taxonomic scope" value="Bacteria"/>
</dbReference>
<evidence type="ECO:0000256" key="2">
    <source>
        <dbReference type="SAM" id="Phobius"/>
    </source>
</evidence>
<gene>
    <name evidence="4" type="ordered locus">SCATT_08310</name>
</gene>
<feature type="domain" description="RNA polymerase sigma-70 region 2" evidence="3">
    <location>
        <begin position="15"/>
        <end position="77"/>
    </location>
</feature>
<protein>
    <submittedName>
        <fullName evidence="4">RNA polymerase ECF sigma factor</fullName>
    </submittedName>
</protein>
<dbReference type="STRING" id="1003195.SCATT_08310"/>
<dbReference type="GO" id="GO:0006352">
    <property type="term" value="P:DNA-templated transcription initiation"/>
    <property type="evidence" value="ECO:0007669"/>
    <property type="project" value="InterPro"/>
</dbReference>
<dbReference type="Proteomes" id="UP000007842">
    <property type="component" value="Chromosome"/>
</dbReference>
<dbReference type="GO" id="GO:0003700">
    <property type="term" value="F:DNA-binding transcription factor activity"/>
    <property type="evidence" value="ECO:0007669"/>
    <property type="project" value="InterPro"/>
</dbReference>
<proteinExistence type="predicted"/>
<reference evidence="5" key="1">
    <citation type="submission" date="2011-12" db="EMBL/GenBank/DDBJ databases">
        <title>Complete genome sequence of Streptomyces cattleya strain DSM 46488.</title>
        <authorList>
            <person name="Ou H.-Y."/>
            <person name="Li P."/>
            <person name="Zhao C."/>
            <person name="O'Hagan D."/>
            <person name="Deng Z."/>
        </authorList>
    </citation>
    <scope>NUCLEOTIDE SEQUENCE [LARGE SCALE GENOMIC DNA]</scope>
    <source>
        <strain evidence="5">ATCC 35852 / DSM 46488 / JCM 4925 / NBRC 14057 / NRRL 8057</strain>
    </source>
</reference>
<evidence type="ECO:0000259" key="3">
    <source>
        <dbReference type="Pfam" id="PF04542"/>
    </source>
</evidence>
<evidence type="ECO:0000313" key="4">
    <source>
        <dbReference type="EMBL" id="AEW93202.1"/>
    </source>
</evidence>
<organism evidence="4 5">
    <name type="scientific">Streptantibioticus cattleyicolor (strain ATCC 35852 / DSM 46488 / JCM 4925 / NBRC 14057 / NRRL 8057)</name>
    <name type="common">Streptomyces cattleya</name>
    <dbReference type="NCBI Taxonomy" id="1003195"/>
    <lineage>
        <taxon>Bacteria</taxon>
        <taxon>Bacillati</taxon>
        <taxon>Actinomycetota</taxon>
        <taxon>Actinomycetes</taxon>
        <taxon>Kitasatosporales</taxon>
        <taxon>Streptomycetaceae</taxon>
        <taxon>Streptantibioticus</taxon>
    </lineage>
</organism>
<feature type="compositionally biased region" description="Polar residues" evidence="1">
    <location>
        <begin position="261"/>
        <end position="270"/>
    </location>
</feature>
<dbReference type="KEGG" id="scy:SCATT_08310"/>
<name>F8JW32_STREN</name>
<dbReference type="PATRIC" id="fig|1003195.11.peg.2422"/>
<feature type="transmembrane region" description="Helical" evidence="2">
    <location>
        <begin position="220"/>
        <end position="241"/>
    </location>
</feature>
<feature type="region of interest" description="Disordered" evidence="1">
    <location>
        <begin position="242"/>
        <end position="309"/>
    </location>
</feature>
<dbReference type="HOGENOM" id="CLU_899912_0_0_11"/>
<evidence type="ECO:0000313" key="5">
    <source>
        <dbReference type="Proteomes" id="UP000007842"/>
    </source>
</evidence>
<keyword evidence="2" id="KW-1133">Transmembrane helix</keyword>
<dbReference type="InterPro" id="IPR007627">
    <property type="entry name" value="RNA_pol_sigma70_r2"/>
</dbReference>
<keyword evidence="5" id="KW-1185">Reference proteome</keyword>
<keyword evidence="2" id="KW-0812">Transmembrane</keyword>
<dbReference type="AlphaFoldDB" id="F8JW32"/>
<feature type="region of interest" description="Disordered" evidence="1">
    <location>
        <begin position="77"/>
        <end position="178"/>
    </location>
</feature>
<accession>G8WZ16</accession>
<dbReference type="SUPFAM" id="SSF88946">
    <property type="entry name" value="Sigma2 domain of RNA polymerase sigma factors"/>
    <property type="match status" value="1"/>
</dbReference>
<keyword evidence="2" id="KW-0472">Membrane</keyword>
<dbReference type="InterPro" id="IPR013325">
    <property type="entry name" value="RNA_pol_sigma_r2"/>
</dbReference>
<dbReference type="EMBL" id="CP003219">
    <property type="protein sequence ID" value="AEW93202.1"/>
    <property type="molecule type" value="Genomic_DNA"/>
</dbReference>
<feature type="compositionally biased region" description="Basic and acidic residues" evidence="1">
    <location>
        <begin position="143"/>
        <end position="178"/>
    </location>
</feature>